<reference evidence="5 6" key="1">
    <citation type="submission" date="2024-01" db="EMBL/GenBank/DDBJ databases">
        <title>Pedobacter sp. nov., isolated from oil-contaminated soil.</title>
        <authorList>
            <person name="Le N.T.T."/>
        </authorList>
    </citation>
    <scope>NUCLEOTIDE SEQUENCE [LARGE SCALE GENOMIC DNA]</scope>
    <source>
        <strain evidence="5 6">VNH31</strain>
    </source>
</reference>
<dbReference type="RefSeq" id="WP_330146218.1">
    <property type="nucleotide sequence ID" value="NZ_JAZDQU010000002.1"/>
</dbReference>
<feature type="domain" description="4'-phosphopantetheinyl transferase" evidence="4">
    <location>
        <begin position="19"/>
        <end position="126"/>
    </location>
</feature>
<dbReference type="InterPro" id="IPR004568">
    <property type="entry name" value="Ppantetheine-prot_Trfase_dom"/>
</dbReference>
<evidence type="ECO:0000313" key="6">
    <source>
        <dbReference type="Proteomes" id="UP001337681"/>
    </source>
</evidence>
<protein>
    <submittedName>
        <fullName evidence="5">4'-phosphopantetheinyl transferase superfamily protein</fullName>
    </submittedName>
</protein>
<evidence type="ECO:0000256" key="3">
    <source>
        <dbReference type="ARBA" id="ARBA00022842"/>
    </source>
</evidence>
<comment type="caution">
    <text evidence="5">The sequence shown here is derived from an EMBL/GenBank/DDBJ whole genome shotgun (WGS) entry which is preliminary data.</text>
</comment>
<keyword evidence="2" id="KW-0479">Metal-binding</keyword>
<evidence type="ECO:0000259" key="4">
    <source>
        <dbReference type="Pfam" id="PF01648"/>
    </source>
</evidence>
<proteinExistence type="predicted"/>
<dbReference type="NCBIfam" id="TIGR00556">
    <property type="entry name" value="pantethn_trn"/>
    <property type="match status" value="1"/>
</dbReference>
<evidence type="ECO:0000313" key="5">
    <source>
        <dbReference type="EMBL" id="MEE1885319.1"/>
    </source>
</evidence>
<keyword evidence="3" id="KW-0460">Magnesium</keyword>
<accession>A0ABU7H1W4</accession>
<keyword evidence="1 5" id="KW-0808">Transferase</keyword>
<dbReference type="InterPro" id="IPR008278">
    <property type="entry name" value="4-PPantetheinyl_Trfase_dom"/>
</dbReference>
<name>A0ABU7H1W4_9SPHI</name>
<dbReference type="InterPro" id="IPR037143">
    <property type="entry name" value="4-PPantetheinyl_Trfase_dom_sf"/>
</dbReference>
<dbReference type="Pfam" id="PF01648">
    <property type="entry name" value="ACPS"/>
    <property type="match status" value="1"/>
</dbReference>
<evidence type="ECO:0000256" key="1">
    <source>
        <dbReference type="ARBA" id="ARBA00022679"/>
    </source>
</evidence>
<organism evidence="5 6">
    <name type="scientific">Pedobacter flavus</name>
    <dbReference type="NCBI Taxonomy" id="3113906"/>
    <lineage>
        <taxon>Bacteria</taxon>
        <taxon>Pseudomonadati</taxon>
        <taxon>Bacteroidota</taxon>
        <taxon>Sphingobacteriia</taxon>
        <taxon>Sphingobacteriales</taxon>
        <taxon>Sphingobacteriaceae</taxon>
        <taxon>Pedobacter</taxon>
    </lineage>
</organism>
<dbReference type="Gene3D" id="3.90.470.20">
    <property type="entry name" value="4'-phosphopantetheinyl transferase domain"/>
    <property type="match status" value="1"/>
</dbReference>
<gene>
    <name evidence="5" type="ORF">VRU49_07790</name>
</gene>
<dbReference type="SUPFAM" id="SSF56214">
    <property type="entry name" value="4'-phosphopantetheinyl transferase"/>
    <property type="match status" value="1"/>
</dbReference>
<sequence length="140" mass="15908">MNNNLDLTINNLGLSKEYAIGNDLVYFPNFALSLNPLFIKKVYTANEIKYCEEFDNTLERYASTWAAKEAVYKCIKQLSKNIKIGPKKIEILRKKTAGEPIVNIPSSLNLAPISLSITHDGDYTWAIAIYKRNNDEKSVF</sequence>
<dbReference type="EMBL" id="JAZDQU010000002">
    <property type="protein sequence ID" value="MEE1885319.1"/>
    <property type="molecule type" value="Genomic_DNA"/>
</dbReference>
<dbReference type="GO" id="GO:0016740">
    <property type="term" value="F:transferase activity"/>
    <property type="evidence" value="ECO:0007669"/>
    <property type="project" value="UniProtKB-KW"/>
</dbReference>
<evidence type="ECO:0000256" key="2">
    <source>
        <dbReference type="ARBA" id="ARBA00022723"/>
    </source>
</evidence>
<dbReference type="Proteomes" id="UP001337681">
    <property type="component" value="Unassembled WGS sequence"/>
</dbReference>
<keyword evidence="6" id="KW-1185">Reference proteome</keyword>